<dbReference type="PRINTS" id="PR00455">
    <property type="entry name" value="HTHTETR"/>
</dbReference>
<keyword evidence="1 2" id="KW-0238">DNA-binding</keyword>
<comment type="caution">
    <text evidence="4">The sequence shown here is derived from an EMBL/GenBank/DDBJ whole genome shotgun (WGS) entry which is preliminary data.</text>
</comment>
<dbReference type="InterPro" id="IPR036271">
    <property type="entry name" value="Tet_transcr_reg_TetR-rel_C_sf"/>
</dbReference>
<dbReference type="SUPFAM" id="SSF46689">
    <property type="entry name" value="Homeodomain-like"/>
    <property type="match status" value="1"/>
</dbReference>
<dbReference type="RefSeq" id="WP_379728816.1">
    <property type="nucleotide sequence ID" value="NZ_JBHRYJ010000004.1"/>
</dbReference>
<evidence type="ECO:0000313" key="4">
    <source>
        <dbReference type="EMBL" id="MFC3677277.1"/>
    </source>
</evidence>
<feature type="DNA-binding region" description="H-T-H motif" evidence="2">
    <location>
        <begin position="42"/>
        <end position="61"/>
    </location>
</feature>
<evidence type="ECO:0000259" key="3">
    <source>
        <dbReference type="PROSITE" id="PS50977"/>
    </source>
</evidence>
<dbReference type="InterPro" id="IPR009057">
    <property type="entry name" value="Homeodomain-like_sf"/>
</dbReference>
<dbReference type="Proteomes" id="UP001595711">
    <property type="component" value="Unassembled WGS sequence"/>
</dbReference>
<evidence type="ECO:0000256" key="1">
    <source>
        <dbReference type="ARBA" id="ARBA00023125"/>
    </source>
</evidence>
<dbReference type="InterPro" id="IPR041474">
    <property type="entry name" value="NicS_C"/>
</dbReference>
<dbReference type="EMBL" id="JBHRYJ010000004">
    <property type="protein sequence ID" value="MFC3677277.1"/>
    <property type="molecule type" value="Genomic_DNA"/>
</dbReference>
<feature type="domain" description="HTH tetR-type" evidence="3">
    <location>
        <begin position="19"/>
        <end position="79"/>
    </location>
</feature>
<gene>
    <name evidence="4" type="ORF">ACFOOQ_17105</name>
</gene>
<proteinExistence type="predicted"/>
<organism evidence="4 5">
    <name type="scientific">Ferrovibrio xuzhouensis</name>
    <dbReference type="NCBI Taxonomy" id="1576914"/>
    <lineage>
        <taxon>Bacteria</taxon>
        <taxon>Pseudomonadati</taxon>
        <taxon>Pseudomonadota</taxon>
        <taxon>Alphaproteobacteria</taxon>
        <taxon>Rhodospirillales</taxon>
        <taxon>Rhodospirillaceae</taxon>
        <taxon>Ferrovibrio</taxon>
    </lineage>
</organism>
<dbReference type="Gene3D" id="1.10.357.10">
    <property type="entry name" value="Tetracycline Repressor, domain 2"/>
    <property type="match status" value="1"/>
</dbReference>
<name>A0ABV7VKE4_9PROT</name>
<evidence type="ECO:0000313" key="5">
    <source>
        <dbReference type="Proteomes" id="UP001595711"/>
    </source>
</evidence>
<dbReference type="Pfam" id="PF17938">
    <property type="entry name" value="TetR_C_29"/>
    <property type="match status" value="1"/>
</dbReference>
<accession>A0ABV7VKE4</accession>
<dbReference type="Pfam" id="PF00440">
    <property type="entry name" value="TetR_N"/>
    <property type="match status" value="1"/>
</dbReference>
<dbReference type="PANTHER" id="PTHR30328">
    <property type="entry name" value="TRANSCRIPTIONAL REPRESSOR"/>
    <property type="match status" value="1"/>
</dbReference>
<dbReference type="InterPro" id="IPR001647">
    <property type="entry name" value="HTH_TetR"/>
</dbReference>
<evidence type="ECO:0000256" key="2">
    <source>
        <dbReference type="PROSITE-ProRule" id="PRU00335"/>
    </source>
</evidence>
<dbReference type="PROSITE" id="PS50977">
    <property type="entry name" value="HTH_TETR_2"/>
    <property type="match status" value="1"/>
</dbReference>
<dbReference type="SUPFAM" id="SSF48498">
    <property type="entry name" value="Tetracyclin repressor-like, C-terminal domain"/>
    <property type="match status" value="1"/>
</dbReference>
<dbReference type="PANTHER" id="PTHR30328:SF54">
    <property type="entry name" value="HTH-TYPE TRANSCRIPTIONAL REPRESSOR SCO4008"/>
    <property type="match status" value="1"/>
</dbReference>
<protein>
    <submittedName>
        <fullName evidence="4">TetR family transcriptional regulator</fullName>
    </submittedName>
</protein>
<dbReference type="InterPro" id="IPR050109">
    <property type="entry name" value="HTH-type_TetR-like_transc_reg"/>
</dbReference>
<keyword evidence="5" id="KW-1185">Reference proteome</keyword>
<sequence>MQETVQGREEGTERRRDRVATKAALLQAAIADFAAKGFAGARIDEIAQRAGVNKQLVYHYFGSKDELYRAALEAVYAEIRERESALHLADLSPLAAMERLIGFSFDYLAEHPEFIALLNDENRQDARHVRGSARLEEMHSPLVTLMRQTIERGAAEGVFRNDLDPVQLYISIAGLSYFFFSNNRTLSAIFGRPLDKPKAVAERRRHVVTFAMAALRPEVV</sequence>
<reference evidence="5" key="1">
    <citation type="journal article" date="2019" name="Int. J. Syst. Evol. Microbiol.">
        <title>The Global Catalogue of Microorganisms (GCM) 10K type strain sequencing project: providing services to taxonomists for standard genome sequencing and annotation.</title>
        <authorList>
            <consortium name="The Broad Institute Genomics Platform"/>
            <consortium name="The Broad Institute Genome Sequencing Center for Infectious Disease"/>
            <person name="Wu L."/>
            <person name="Ma J."/>
        </authorList>
    </citation>
    <scope>NUCLEOTIDE SEQUENCE [LARGE SCALE GENOMIC DNA]</scope>
    <source>
        <strain evidence="5">KCTC 42182</strain>
    </source>
</reference>